<sequence length="67" mass="7597">MNDLSLSRLWAMRASFLFLALVILFFHLLPMETTPRRWGPTCCCVLPVPGACGARNMCLPSRWPSPF</sequence>
<comment type="caution">
    <text evidence="1">The sequence shown here is derived from an EMBL/GenBank/DDBJ whole genome shotgun (WGS) entry which is preliminary data.</text>
</comment>
<evidence type="ECO:0000313" key="1">
    <source>
        <dbReference type="EMBL" id="MFC6761087.1"/>
    </source>
</evidence>
<gene>
    <name evidence="1" type="ORF">ACFQFQ_18900</name>
</gene>
<organism evidence="1 2">
    <name type="scientific">Sulfitobacter porphyrae</name>
    <dbReference type="NCBI Taxonomy" id="1246864"/>
    <lineage>
        <taxon>Bacteria</taxon>
        <taxon>Pseudomonadati</taxon>
        <taxon>Pseudomonadota</taxon>
        <taxon>Alphaproteobacteria</taxon>
        <taxon>Rhodobacterales</taxon>
        <taxon>Roseobacteraceae</taxon>
        <taxon>Sulfitobacter</taxon>
    </lineage>
</organism>
<reference evidence="2" key="1">
    <citation type="journal article" date="2019" name="Int. J. Syst. Evol. Microbiol.">
        <title>The Global Catalogue of Microorganisms (GCM) 10K type strain sequencing project: providing services to taxonomists for standard genome sequencing and annotation.</title>
        <authorList>
            <consortium name="The Broad Institute Genomics Platform"/>
            <consortium name="The Broad Institute Genome Sequencing Center for Infectious Disease"/>
            <person name="Wu L."/>
            <person name="Ma J."/>
        </authorList>
    </citation>
    <scope>NUCLEOTIDE SEQUENCE [LARGE SCALE GENOMIC DNA]</scope>
    <source>
        <strain evidence="2">CCUG 66188</strain>
    </source>
</reference>
<name>A0ABW2B647_9RHOB</name>
<keyword evidence="2" id="KW-1185">Reference proteome</keyword>
<protein>
    <submittedName>
        <fullName evidence="1">Uncharacterized protein</fullName>
    </submittedName>
</protein>
<dbReference type="EMBL" id="JBHSWG010000001">
    <property type="protein sequence ID" value="MFC6761087.1"/>
    <property type="molecule type" value="Genomic_DNA"/>
</dbReference>
<proteinExistence type="predicted"/>
<dbReference type="Proteomes" id="UP001596353">
    <property type="component" value="Unassembled WGS sequence"/>
</dbReference>
<evidence type="ECO:0000313" key="2">
    <source>
        <dbReference type="Proteomes" id="UP001596353"/>
    </source>
</evidence>
<accession>A0ABW2B647</accession>